<accession>A0A1A0VDA4</accession>
<evidence type="ECO:0000313" key="1">
    <source>
        <dbReference type="EMBL" id="OBB81250.1"/>
    </source>
</evidence>
<protein>
    <submittedName>
        <fullName evidence="1">Uncharacterized protein</fullName>
    </submittedName>
</protein>
<dbReference type="Proteomes" id="UP000091914">
    <property type="component" value="Unassembled WGS sequence"/>
</dbReference>
<proteinExistence type="predicted"/>
<gene>
    <name evidence="1" type="ORF">A5760_16915</name>
</gene>
<dbReference type="EMBL" id="LZSX01000079">
    <property type="protein sequence ID" value="OBB81250.1"/>
    <property type="molecule type" value="Genomic_DNA"/>
</dbReference>
<comment type="caution">
    <text evidence="1">The sequence shown here is derived from an EMBL/GenBank/DDBJ whole genome shotgun (WGS) entry which is preliminary data.</text>
</comment>
<name>A0A1A0VDA4_9MYCO</name>
<reference evidence="1 2" key="1">
    <citation type="submission" date="2016-06" db="EMBL/GenBank/DDBJ databases">
        <authorList>
            <person name="Kjaerup R.B."/>
            <person name="Dalgaard T.S."/>
            <person name="Juul-Madsen H.R."/>
        </authorList>
    </citation>
    <scope>NUCLEOTIDE SEQUENCE [LARGE SCALE GENOMIC DNA]</scope>
    <source>
        <strain evidence="1 2">852002-51834_SCH5396731</strain>
    </source>
</reference>
<sequence>MFGRAVRHVFASTKGCLMAGLKRFVLASILALTAVLMDGCSAACSEPSWLLRVAGDSIGNDTTGLNVSASDQVCITRSFGD</sequence>
<evidence type="ECO:0000313" key="2">
    <source>
        <dbReference type="Proteomes" id="UP000091914"/>
    </source>
</evidence>
<dbReference type="AlphaFoldDB" id="A0A1A0VDA4"/>
<organism evidence="1 2">
    <name type="scientific">Mycobacterium colombiense</name>
    <dbReference type="NCBI Taxonomy" id="339268"/>
    <lineage>
        <taxon>Bacteria</taxon>
        <taxon>Bacillati</taxon>
        <taxon>Actinomycetota</taxon>
        <taxon>Actinomycetes</taxon>
        <taxon>Mycobacteriales</taxon>
        <taxon>Mycobacteriaceae</taxon>
        <taxon>Mycobacterium</taxon>
        <taxon>Mycobacterium avium complex (MAC)</taxon>
    </lineage>
</organism>